<sequence length="386" mass="43813">MASIFRWAKGSLRRTPSLPLHFPTTGFEVVPDSVVLEEEQFEEFTAGLYYPMKPGEVLASRYQVIGKLGFGRTSTVWLAHDMREHQHVTIKAYTRDTNVLQEFKNYRKLSKANPSHNGFLFVRTALDALTIPRIGGDHSYLVQQPMLGSVLDLLYGNLINNGLPEKSLKIALKDILAALDYLHTECELIHTDIKCDNILIDIEDTSIFETFTEAELKHPSPRKVVDDKVIYTSRSFDRPREFGKLILGDFGSTVSGVEVQTHAAQPVIYRAPEMMLKAGWRYPVDIWNVGALVWDMFEGRHLFYGEDPDGKGYSTRAHLAKVIALLGPPSIDLLERGKRSHEFFGKDGAWIGEIEIAKTETLEKCEYILEGRNQEMFLDFVRGMLT</sequence>
<proteinExistence type="predicted"/>
<dbReference type="InterPro" id="IPR051334">
    <property type="entry name" value="SRPK"/>
</dbReference>
<dbReference type="SMART" id="SM00220">
    <property type="entry name" value="S_TKc"/>
    <property type="match status" value="1"/>
</dbReference>
<dbReference type="EMBL" id="JAZHXI010000013">
    <property type="protein sequence ID" value="KAL2065132.1"/>
    <property type="molecule type" value="Genomic_DNA"/>
</dbReference>
<dbReference type="InterPro" id="IPR008271">
    <property type="entry name" value="Ser/Thr_kinase_AS"/>
</dbReference>
<dbReference type="Proteomes" id="UP001595075">
    <property type="component" value="Unassembled WGS sequence"/>
</dbReference>
<evidence type="ECO:0000256" key="3">
    <source>
        <dbReference type="ARBA" id="ARBA00022679"/>
    </source>
</evidence>
<evidence type="ECO:0000256" key="6">
    <source>
        <dbReference type="ARBA" id="ARBA00022840"/>
    </source>
</evidence>
<evidence type="ECO:0000256" key="8">
    <source>
        <dbReference type="ARBA" id="ARBA00048679"/>
    </source>
</evidence>
<dbReference type="InterPro" id="IPR000719">
    <property type="entry name" value="Prot_kinase_dom"/>
</dbReference>
<keyword evidence="5" id="KW-0418">Kinase</keyword>
<comment type="catalytic activity">
    <reaction evidence="8">
        <text>L-seryl-[protein] + ATP = O-phospho-L-seryl-[protein] + ADP + H(+)</text>
        <dbReference type="Rhea" id="RHEA:17989"/>
        <dbReference type="Rhea" id="RHEA-COMP:9863"/>
        <dbReference type="Rhea" id="RHEA-COMP:11604"/>
        <dbReference type="ChEBI" id="CHEBI:15378"/>
        <dbReference type="ChEBI" id="CHEBI:29999"/>
        <dbReference type="ChEBI" id="CHEBI:30616"/>
        <dbReference type="ChEBI" id="CHEBI:83421"/>
        <dbReference type="ChEBI" id="CHEBI:456216"/>
        <dbReference type="EC" id="2.7.11.1"/>
    </reaction>
</comment>
<evidence type="ECO:0000256" key="7">
    <source>
        <dbReference type="ARBA" id="ARBA00047899"/>
    </source>
</evidence>
<name>A0ABR4C6J2_9HELO</name>
<dbReference type="PANTHER" id="PTHR47634">
    <property type="entry name" value="PROTEIN KINASE DOMAIN-CONTAINING PROTEIN-RELATED"/>
    <property type="match status" value="1"/>
</dbReference>
<dbReference type="InterPro" id="IPR011009">
    <property type="entry name" value="Kinase-like_dom_sf"/>
</dbReference>
<keyword evidence="2" id="KW-0723">Serine/threonine-protein kinase</keyword>
<keyword evidence="11" id="KW-1185">Reference proteome</keyword>
<protein>
    <recommendedName>
        <fullName evidence="1">non-specific serine/threonine protein kinase</fullName>
        <ecNumber evidence="1">2.7.11.1</ecNumber>
    </recommendedName>
</protein>
<evidence type="ECO:0000256" key="4">
    <source>
        <dbReference type="ARBA" id="ARBA00022741"/>
    </source>
</evidence>
<keyword evidence="3" id="KW-0808">Transferase</keyword>
<dbReference type="PANTHER" id="PTHR47634:SF9">
    <property type="entry name" value="PROTEIN KINASE DOMAIN-CONTAINING PROTEIN-RELATED"/>
    <property type="match status" value="1"/>
</dbReference>
<evidence type="ECO:0000256" key="1">
    <source>
        <dbReference type="ARBA" id="ARBA00012513"/>
    </source>
</evidence>
<evidence type="ECO:0000256" key="2">
    <source>
        <dbReference type="ARBA" id="ARBA00022527"/>
    </source>
</evidence>
<dbReference type="Gene3D" id="3.30.200.20">
    <property type="entry name" value="Phosphorylase Kinase, domain 1"/>
    <property type="match status" value="1"/>
</dbReference>
<dbReference type="PROSITE" id="PS50011">
    <property type="entry name" value="PROTEIN_KINASE_DOM"/>
    <property type="match status" value="1"/>
</dbReference>
<keyword evidence="6" id="KW-0067">ATP-binding</keyword>
<comment type="caution">
    <text evidence="10">The sequence shown here is derived from an EMBL/GenBank/DDBJ whole genome shotgun (WGS) entry which is preliminary data.</text>
</comment>
<reference evidence="10 11" key="1">
    <citation type="journal article" date="2024" name="Commun. Biol.">
        <title>Comparative genomic analysis of thermophilic fungi reveals convergent evolutionary adaptations and gene losses.</title>
        <authorList>
            <person name="Steindorff A.S."/>
            <person name="Aguilar-Pontes M.V."/>
            <person name="Robinson A.J."/>
            <person name="Andreopoulos B."/>
            <person name="LaButti K."/>
            <person name="Kuo A."/>
            <person name="Mondo S."/>
            <person name="Riley R."/>
            <person name="Otillar R."/>
            <person name="Haridas S."/>
            <person name="Lipzen A."/>
            <person name="Grimwood J."/>
            <person name="Schmutz J."/>
            <person name="Clum A."/>
            <person name="Reid I.D."/>
            <person name="Moisan M.C."/>
            <person name="Butler G."/>
            <person name="Nguyen T.T.M."/>
            <person name="Dewar K."/>
            <person name="Conant G."/>
            <person name="Drula E."/>
            <person name="Henrissat B."/>
            <person name="Hansel C."/>
            <person name="Singer S."/>
            <person name="Hutchinson M.I."/>
            <person name="de Vries R.P."/>
            <person name="Natvig D.O."/>
            <person name="Powell A.J."/>
            <person name="Tsang A."/>
            <person name="Grigoriev I.V."/>
        </authorList>
    </citation>
    <scope>NUCLEOTIDE SEQUENCE [LARGE SCALE GENOMIC DNA]</scope>
    <source>
        <strain evidence="10 11">CBS 494.80</strain>
    </source>
</reference>
<dbReference type="PROSITE" id="PS00108">
    <property type="entry name" value="PROTEIN_KINASE_ST"/>
    <property type="match status" value="1"/>
</dbReference>
<evidence type="ECO:0000313" key="11">
    <source>
        <dbReference type="Proteomes" id="UP001595075"/>
    </source>
</evidence>
<organism evidence="10 11">
    <name type="scientific">Oculimacula yallundae</name>
    <dbReference type="NCBI Taxonomy" id="86028"/>
    <lineage>
        <taxon>Eukaryota</taxon>
        <taxon>Fungi</taxon>
        <taxon>Dikarya</taxon>
        <taxon>Ascomycota</taxon>
        <taxon>Pezizomycotina</taxon>
        <taxon>Leotiomycetes</taxon>
        <taxon>Helotiales</taxon>
        <taxon>Ploettnerulaceae</taxon>
        <taxon>Oculimacula</taxon>
    </lineage>
</organism>
<evidence type="ECO:0000256" key="5">
    <source>
        <dbReference type="ARBA" id="ARBA00022777"/>
    </source>
</evidence>
<accession>A0ABR4C6J2</accession>
<dbReference type="SUPFAM" id="SSF56112">
    <property type="entry name" value="Protein kinase-like (PK-like)"/>
    <property type="match status" value="1"/>
</dbReference>
<evidence type="ECO:0000313" key="10">
    <source>
        <dbReference type="EMBL" id="KAL2065132.1"/>
    </source>
</evidence>
<dbReference type="EC" id="2.7.11.1" evidence="1"/>
<dbReference type="Pfam" id="PF00069">
    <property type="entry name" value="Pkinase"/>
    <property type="match status" value="1"/>
</dbReference>
<keyword evidence="4" id="KW-0547">Nucleotide-binding</keyword>
<comment type="catalytic activity">
    <reaction evidence="7">
        <text>L-threonyl-[protein] + ATP = O-phospho-L-threonyl-[protein] + ADP + H(+)</text>
        <dbReference type="Rhea" id="RHEA:46608"/>
        <dbReference type="Rhea" id="RHEA-COMP:11060"/>
        <dbReference type="Rhea" id="RHEA-COMP:11605"/>
        <dbReference type="ChEBI" id="CHEBI:15378"/>
        <dbReference type="ChEBI" id="CHEBI:30013"/>
        <dbReference type="ChEBI" id="CHEBI:30616"/>
        <dbReference type="ChEBI" id="CHEBI:61977"/>
        <dbReference type="ChEBI" id="CHEBI:456216"/>
        <dbReference type="EC" id="2.7.11.1"/>
    </reaction>
</comment>
<feature type="domain" description="Protein kinase" evidence="9">
    <location>
        <begin position="62"/>
        <end position="386"/>
    </location>
</feature>
<evidence type="ECO:0000259" key="9">
    <source>
        <dbReference type="PROSITE" id="PS50011"/>
    </source>
</evidence>
<gene>
    <name evidence="10" type="ORF">VTL71DRAFT_4273</name>
</gene>
<dbReference type="Gene3D" id="1.10.510.10">
    <property type="entry name" value="Transferase(Phosphotransferase) domain 1"/>
    <property type="match status" value="1"/>
</dbReference>